<evidence type="ECO:0000256" key="1">
    <source>
        <dbReference type="ARBA" id="ARBA00006082"/>
    </source>
</evidence>
<dbReference type="Gene3D" id="3.30.565.10">
    <property type="entry name" value="Histidine kinase-like ATPase, C-terminal domain"/>
    <property type="match status" value="1"/>
</dbReference>
<keyword evidence="3" id="KW-1185">Reference proteome</keyword>
<dbReference type="EMBL" id="CP046235">
    <property type="protein sequence ID" value="WFD47263.1"/>
    <property type="molecule type" value="Genomic_DNA"/>
</dbReference>
<dbReference type="Proteomes" id="UP000818624">
    <property type="component" value="Chromosome 2"/>
</dbReference>
<accession>A0ABY8EP40</accession>
<dbReference type="PANTHER" id="PTHR10073:SF12">
    <property type="entry name" value="DNA MISMATCH REPAIR PROTEIN MLH1"/>
    <property type="match status" value="1"/>
</dbReference>
<name>A0ABY8EP40_MALFU</name>
<organism evidence="2 3">
    <name type="scientific">Malassezia furfur</name>
    <name type="common">Pityriasis versicolor infection agent</name>
    <name type="synonym">Pityrosporum furfur</name>
    <dbReference type="NCBI Taxonomy" id="55194"/>
    <lineage>
        <taxon>Eukaryota</taxon>
        <taxon>Fungi</taxon>
        <taxon>Dikarya</taxon>
        <taxon>Basidiomycota</taxon>
        <taxon>Ustilaginomycotina</taxon>
        <taxon>Malasseziomycetes</taxon>
        <taxon>Malasseziales</taxon>
        <taxon>Malasseziaceae</taxon>
        <taxon>Malassezia</taxon>
    </lineage>
</organism>
<dbReference type="InterPro" id="IPR038973">
    <property type="entry name" value="MutL/Mlh/Pms-like"/>
</dbReference>
<gene>
    <name evidence="2" type="primary">mlh1_2</name>
    <name evidence="2" type="ORF">GLX27_001914</name>
</gene>
<protein>
    <submittedName>
        <fullName evidence="2">DNA mismatch repair protein Mlh1</fullName>
    </submittedName>
</protein>
<dbReference type="PANTHER" id="PTHR10073">
    <property type="entry name" value="DNA MISMATCH REPAIR PROTEIN MLH, PMS, MUTL"/>
    <property type="match status" value="1"/>
</dbReference>
<dbReference type="InterPro" id="IPR036890">
    <property type="entry name" value="HATPase_C_sf"/>
</dbReference>
<dbReference type="NCBIfam" id="TIGR00585">
    <property type="entry name" value="mutl"/>
    <property type="match status" value="1"/>
</dbReference>
<proteinExistence type="inferred from homology"/>
<sequence length="135" mass="14755">MSASSETRNDARRPIERLDADVVNRIAAGEIIHRPSNALKELLENSLDADATQIKITLQDGGLKLLQIQDNGKGIPVQDMPLLCERFATSKLRTFADLESMTTFGFRGEALASISFVSASVTAVSKTRDEDVAYQ</sequence>
<dbReference type="InterPro" id="IPR014762">
    <property type="entry name" value="DNA_mismatch_repair_CS"/>
</dbReference>
<dbReference type="SUPFAM" id="SSF55874">
    <property type="entry name" value="ATPase domain of HSP90 chaperone/DNA topoisomerase II/histidine kinase"/>
    <property type="match status" value="1"/>
</dbReference>
<evidence type="ECO:0000313" key="3">
    <source>
        <dbReference type="Proteomes" id="UP000818624"/>
    </source>
</evidence>
<reference evidence="2 3" key="1">
    <citation type="journal article" date="2020" name="Elife">
        <title>Loss of centromere function drives karyotype evolution in closely related Malassezia species.</title>
        <authorList>
            <person name="Sankaranarayanan S.R."/>
            <person name="Ianiri G."/>
            <person name="Coelho M.A."/>
            <person name="Reza M.H."/>
            <person name="Thimmappa B.C."/>
            <person name="Ganguly P."/>
            <person name="Vadnala R.N."/>
            <person name="Sun S."/>
            <person name="Siddharthan R."/>
            <person name="Tellgren-Roth C."/>
            <person name="Dawson T.L."/>
            <person name="Heitman J."/>
            <person name="Sanyal K."/>
        </authorList>
    </citation>
    <scope>NUCLEOTIDE SEQUENCE [LARGE SCALE GENOMIC DNA]</scope>
    <source>
        <strain evidence="2">CBS14141</strain>
    </source>
</reference>
<dbReference type="PROSITE" id="PS00058">
    <property type="entry name" value="DNA_MISMATCH_REPAIR_1"/>
    <property type="match status" value="1"/>
</dbReference>
<dbReference type="Pfam" id="PF13589">
    <property type="entry name" value="HATPase_c_3"/>
    <property type="match status" value="1"/>
</dbReference>
<dbReference type="InterPro" id="IPR002099">
    <property type="entry name" value="MutL/Mlh/PMS"/>
</dbReference>
<evidence type="ECO:0000313" key="2">
    <source>
        <dbReference type="EMBL" id="WFD47263.1"/>
    </source>
</evidence>
<comment type="similarity">
    <text evidence="1">Belongs to the DNA mismatch repair MutL/HexB family.</text>
</comment>